<feature type="transmembrane region" description="Helical" evidence="1">
    <location>
        <begin position="7"/>
        <end position="29"/>
    </location>
</feature>
<accession>A0A811LGV2</accession>
<feature type="transmembrane region" description="Helical" evidence="1">
    <location>
        <begin position="116"/>
        <end position="143"/>
    </location>
</feature>
<evidence type="ECO:0000313" key="2">
    <source>
        <dbReference type="EMBL" id="CAD5227736.1"/>
    </source>
</evidence>
<comment type="caution">
    <text evidence="2">The sequence shown here is derived from an EMBL/GenBank/DDBJ whole genome shotgun (WGS) entry which is preliminary data.</text>
</comment>
<dbReference type="Proteomes" id="UP000614601">
    <property type="component" value="Unassembled WGS sequence"/>
</dbReference>
<organism evidence="2 3">
    <name type="scientific">Bursaphelenchus okinawaensis</name>
    <dbReference type="NCBI Taxonomy" id="465554"/>
    <lineage>
        <taxon>Eukaryota</taxon>
        <taxon>Metazoa</taxon>
        <taxon>Ecdysozoa</taxon>
        <taxon>Nematoda</taxon>
        <taxon>Chromadorea</taxon>
        <taxon>Rhabditida</taxon>
        <taxon>Tylenchina</taxon>
        <taxon>Tylenchomorpha</taxon>
        <taxon>Aphelenchoidea</taxon>
        <taxon>Aphelenchoididae</taxon>
        <taxon>Bursaphelenchus</taxon>
    </lineage>
</organism>
<feature type="transmembrane region" description="Helical" evidence="1">
    <location>
        <begin position="35"/>
        <end position="55"/>
    </location>
</feature>
<keyword evidence="1" id="KW-0472">Membrane</keyword>
<protein>
    <submittedName>
        <fullName evidence="2">Uncharacterized protein</fullName>
    </submittedName>
</protein>
<dbReference type="OrthoDB" id="10486185at2759"/>
<name>A0A811LGV2_9BILA</name>
<keyword evidence="1" id="KW-0812">Transmembrane</keyword>
<keyword evidence="3" id="KW-1185">Reference proteome</keyword>
<dbReference type="AlphaFoldDB" id="A0A811LGV2"/>
<reference evidence="2" key="1">
    <citation type="submission" date="2020-09" db="EMBL/GenBank/DDBJ databases">
        <authorList>
            <person name="Kikuchi T."/>
        </authorList>
    </citation>
    <scope>NUCLEOTIDE SEQUENCE</scope>
    <source>
        <strain evidence="2">SH1</strain>
    </source>
</reference>
<proteinExistence type="predicted"/>
<evidence type="ECO:0000313" key="3">
    <source>
        <dbReference type="Proteomes" id="UP000614601"/>
    </source>
</evidence>
<keyword evidence="1" id="KW-1133">Transmembrane helix</keyword>
<sequence length="184" mass="20399">MCNVKVLFGVAVFLKGLLYVATGTLGFFANHDLHIMIASGVLIIVSIVQLATACFKHPGSIAFGAMLLSLETLLLTAALGFLIYCIIDLPSWWKGWIDDEFTELWDVDYLTNHQDITIYLAAVVLALLLLALFSLITAIASFIQARRHLRRTLPIQIAAEFAQMPYTTLDVEGPEVVKLYNVKL</sequence>
<dbReference type="EMBL" id="CAJFDH010000006">
    <property type="protein sequence ID" value="CAD5227736.1"/>
    <property type="molecule type" value="Genomic_DNA"/>
</dbReference>
<evidence type="ECO:0000256" key="1">
    <source>
        <dbReference type="SAM" id="Phobius"/>
    </source>
</evidence>
<dbReference type="EMBL" id="CAJFCW020000006">
    <property type="protein sequence ID" value="CAG9123561.1"/>
    <property type="molecule type" value="Genomic_DNA"/>
</dbReference>
<feature type="transmembrane region" description="Helical" evidence="1">
    <location>
        <begin position="67"/>
        <end position="87"/>
    </location>
</feature>
<gene>
    <name evidence="2" type="ORF">BOKJ2_LOCUS12322</name>
</gene>
<dbReference type="Proteomes" id="UP000783686">
    <property type="component" value="Unassembled WGS sequence"/>
</dbReference>